<sequence>MTQRRSHDSSSSLVELYFFEELLRTCGRDQANSWLASNHNSRNSSRCASRMSFNEESRPETPTSECSFQGCSDLLKRHSICEGEISHKRMQEIVDELGSEAGLLFTDAAHTVLR</sequence>
<feature type="compositionally biased region" description="Polar residues" evidence="1">
    <location>
        <begin position="36"/>
        <end position="52"/>
    </location>
</feature>
<organism evidence="2">
    <name type="scientific">Hanusia phi</name>
    <dbReference type="NCBI Taxonomy" id="3032"/>
    <lineage>
        <taxon>Eukaryota</taxon>
        <taxon>Cryptophyceae</taxon>
        <taxon>Pyrenomonadales</taxon>
        <taxon>Geminigeraceae</taxon>
        <taxon>Hanusia</taxon>
    </lineage>
</organism>
<dbReference type="EMBL" id="HBEO01016765">
    <property type="protein sequence ID" value="CAD8485893.1"/>
    <property type="molecule type" value="Transcribed_RNA"/>
</dbReference>
<proteinExistence type="predicted"/>
<accession>A0A7S0EJZ9</accession>
<reference evidence="2" key="1">
    <citation type="submission" date="2021-01" db="EMBL/GenBank/DDBJ databases">
        <authorList>
            <person name="Corre E."/>
            <person name="Pelletier E."/>
            <person name="Niang G."/>
            <person name="Scheremetjew M."/>
            <person name="Finn R."/>
            <person name="Kale V."/>
            <person name="Holt S."/>
            <person name="Cochrane G."/>
            <person name="Meng A."/>
            <person name="Brown T."/>
            <person name="Cohen L."/>
        </authorList>
    </citation>
    <scope>NUCLEOTIDE SEQUENCE</scope>
    <source>
        <strain evidence="2">CCMP325</strain>
    </source>
</reference>
<dbReference type="AlphaFoldDB" id="A0A7S0EJZ9"/>
<gene>
    <name evidence="2" type="ORF">HPHI1048_LOCUS11436</name>
</gene>
<protein>
    <submittedName>
        <fullName evidence="2">Uncharacterized protein</fullName>
    </submittedName>
</protein>
<feature type="region of interest" description="Disordered" evidence="1">
    <location>
        <begin position="36"/>
        <end position="67"/>
    </location>
</feature>
<evidence type="ECO:0000256" key="1">
    <source>
        <dbReference type="SAM" id="MobiDB-lite"/>
    </source>
</evidence>
<name>A0A7S0EJZ9_9CRYP</name>
<evidence type="ECO:0000313" key="2">
    <source>
        <dbReference type="EMBL" id="CAD8485893.1"/>
    </source>
</evidence>